<evidence type="ECO:0000313" key="1">
    <source>
        <dbReference type="EMBL" id="MEQ2369953.1"/>
    </source>
</evidence>
<keyword evidence="2" id="KW-1185">Reference proteome</keyword>
<protein>
    <recommendedName>
        <fullName evidence="3">Transposase, YhgA-like</fullName>
    </recommendedName>
</protein>
<name>A0ABV1BFB6_9FIRM</name>
<proteinExistence type="predicted"/>
<accession>A0ABV1BFB6</accession>
<dbReference type="RefSeq" id="WP_349056034.1">
    <property type="nucleotide sequence ID" value="NZ_JBBMEJ010000002.1"/>
</dbReference>
<sequence length="299" mass="34614">MSENKTEVLTANRIYKSRIFAMLFSDRNELLKLYNAINGTSYDDPELLQINTLENAVYMSMQNDVSFIIEMRLHLYEHQSTYSPNLPVRYLLYVADVYSDYTKDMNLYGSRPVKLPTPKFVIFYNGQAEQPDRKEVKLSELFTISESEPSLELTAVMLNINKGHNRKLMETCRTLHDYAEYTSRVREYAAEMSLDEAVERAITECISEGILADFLRKNRAEAKKVSIYEYDEERHMRQTREEGVEEGFASGLEQGMKQKEKQIAINLMNAGILTEEQICAVTGLDLEELEELKKTLSEE</sequence>
<organism evidence="1 2">
    <name type="scientific">Blautia aquisgranensis</name>
    <dbReference type="NCBI Taxonomy" id="3133153"/>
    <lineage>
        <taxon>Bacteria</taxon>
        <taxon>Bacillati</taxon>
        <taxon>Bacillota</taxon>
        <taxon>Clostridia</taxon>
        <taxon>Lachnospirales</taxon>
        <taxon>Lachnospiraceae</taxon>
        <taxon>Blautia</taxon>
    </lineage>
</organism>
<dbReference type="EMBL" id="JBBMEJ010000002">
    <property type="protein sequence ID" value="MEQ2369953.1"/>
    <property type="molecule type" value="Genomic_DNA"/>
</dbReference>
<reference evidence="1 2" key="1">
    <citation type="submission" date="2024-03" db="EMBL/GenBank/DDBJ databases">
        <title>Human intestinal bacterial collection.</title>
        <authorList>
            <person name="Pauvert C."/>
            <person name="Hitch T.C.A."/>
            <person name="Clavel T."/>
        </authorList>
    </citation>
    <scope>NUCLEOTIDE SEQUENCE [LARGE SCALE GENOMIC DNA]</scope>
    <source>
        <strain evidence="1 2">CLA-JM-H16</strain>
    </source>
</reference>
<dbReference type="Proteomes" id="UP001473063">
    <property type="component" value="Unassembled WGS sequence"/>
</dbReference>
<evidence type="ECO:0000313" key="2">
    <source>
        <dbReference type="Proteomes" id="UP001473063"/>
    </source>
</evidence>
<comment type="caution">
    <text evidence="1">The sequence shown here is derived from an EMBL/GenBank/DDBJ whole genome shotgun (WGS) entry which is preliminary data.</text>
</comment>
<gene>
    <name evidence="1" type="ORF">WMO28_03175</name>
</gene>
<evidence type="ECO:0008006" key="3">
    <source>
        <dbReference type="Google" id="ProtNLM"/>
    </source>
</evidence>